<dbReference type="InterPro" id="IPR012337">
    <property type="entry name" value="RNaseH-like_sf"/>
</dbReference>
<dbReference type="GO" id="GO:0003676">
    <property type="term" value="F:nucleic acid binding"/>
    <property type="evidence" value="ECO:0007669"/>
    <property type="project" value="InterPro"/>
</dbReference>
<protein>
    <submittedName>
        <fullName evidence="2">3'-5' exonuclease</fullName>
    </submittedName>
</protein>
<dbReference type="AlphaFoldDB" id="A0A2T2WI64"/>
<reference evidence="2 3" key="1">
    <citation type="journal article" date="2014" name="BMC Genomics">
        <title>Comparison of environmental and isolate Sulfobacillus genomes reveals diverse carbon, sulfur, nitrogen, and hydrogen metabolisms.</title>
        <authorList>
            <person name="Justice N.B."/>
            <person name="Norman A."/>
            <person name="Brown C.T."/>
            <person name="Singh A."/>
            <person name="Thomas B.C."/>
            <person name="Banfield J.F."/>
        </authorList>
    </citation>
    <scope>NUCLEOTIDE SEQUENCE [LARGE SCALE GENOMIC DNA]</scope>
    <source>
        <strain evidence="2">AMDSBA3</strain>
    </source>
</reference>
<dbReference type="CDD" id="cd05782">
    <property type="entry name" value="DNA_polB_like1_exo"/>
    <property type="match status" value="1"/>
</dbReference>
<evidence type="ECO:0000313" key="2">
    <source>
        <dbReference type="EMBL" id="PSR21916.1"/>
    </source>
</evidence>
<accession>A0A2T2WI64</accession>
<keyword evidence="2" id="KW-0269">Exonuclease</keyword>
<evidence type="ECO:0000313" key="3">
    <source>
        <dbReference type="Proteomes" id="UP000241848"/>
    </source>
</evidence>
<dbReference type="Gene3D" id="3.30.420.10">
    <property type="entry name" value="Ribonuclease H-like superfamily/Ribonuclease H"/>
    <property type="match status" value="1"/>
</dbReference>
<dbReference type="Pfam" id="PF10108">
    <property type="entry name" value="DNA_pol_B_exo2"/>
    <property type="match status" value="1"/>
</dbReference>
<name>A0A2T2WI64_9FIRM</name>
<comment type="caution">
    <text evidence="2">The sequence shown here is derived from an EMBL/GenBank/DDBJ whole genome shotgun (WGS) entry which is preliminary data.</text>
</comment>
<dbReference type="SUPFAM" id="SSF53098">
    <property type="entry name" value="Ribonuclease H-like"/>
    <property type="match status" value="1"/>
</dbReference>
<dbReference type="Proteomes" id="UP000241848">
    <property type="component" value="Unassembled WGS sequence"/>
</dbReference>
<gene>
    <name evidence="2" type="ORF">C7B45_09040</name>
</gene>
<keyword evidence="2" id="KW-0378">Hydrolase</keyword>
<evidence type="ECO:0000259" key="1">
    <source>
        <dbReference type="Pfam" id="PF10108"/>
    </source>
</evidence>
<dbReference type="InterPro" id="IPR019288">
    <property type="entry name" value="3'-5'_exonuclease_PolB-like"/>
</dbReference>
<dbReference type="EMBL" id="PXYV01000025">
    <property type="protein sequence ID" value="PSR21916.1"/>
    <property type="molecule type" value="Genomic_DNA"/>
</dbReference>
<keyword evidence="2" id="KW-0540">Nuclease</keyword>
<feature type="domain" description="Predicted 3'-5' exonuclease PolB-like" evidence="1">
    <location>
        <begin position="49"/>
        <end position="256"/>
    </location>
</feature>
<dbReference type="GO" id="GO:0004527">
    <property type="term" value="F:exonuclease activity"/>
    <property type="evidence" value="ECO:0007669"/>
    <property type="project" value="UniProtKB-KW"/>
</dbReference>
<organism evidence="2 3">
    <name type="scientific">Sulfobacillus acidophilus</name>
    <dbReference type="NCBI Taxonomy" id="53633"/>
    <lineage>
        <taxon>Bacteria</taxon>
        <taxon>Bacillati</taxon>
        <taxon>Bacillota</taxon>
        <taxon>Clostridia</taxon>
        <taxon>Eubacteriales</taxon>
        <taxon>Clostridiales Family XVII. Incertae Sedis</taxon>
        <taxon>Sulfobacillus</taxon>
    </lineage>
</organism>
<sequence length="266" mass="30339">MRYWMVFDIETIPDASIGRRWLNVEPTCDDAEVRRRMLAARREQTGQESDFLKPPFHQVVAIAAALIDEEGILRRLGPLGQPHDSEPELLRAFFHAIESLGPRLVGWNTSGFDLPTLVYRAMRHHLAIPAFYHVGEPYHGYRKRYDEESHLDLMDILSGYGASARVSLDEAAMLLGVPGKLEVDGRDVVDLFEGGDIDRIRQYCSHDVLTTTLIFLAYAHHRGWLSEDAAHTLSQSAWRWICEHDAEGWQTFRAAWKTLDAEIGRS</sequence>
<proteinExistence type="predicted"/>
<dbReference type="InterPro" id="IPR036397">
    <property type="entry name" value="RNaseH_sf"/>
</dbReference>